<evidence type="ECO:0000313" key="3">
    <source>
        <dbReference type="Proteomes" id="UP000011715"/>
    </source>
</evidence>
<dbReference type="AlphaFoldDB" id="A0A0C4DQC6"/>
<proteinExistence type="predicted"/>
<organism evidence="2 3">
    <name type="scientific">Magnaporthiopsis poae (strain ATCC 64411 / 73-15)</name>
    <name type="common">Kentucky bluegrass fungus</name>
    <name type="synonym">Magnaporthe poae</name>
    <dbReference type="NCBI Taxonomy" id="644358"/>
    <lineage>
        <taxon>Eukaryota</taxon>
        <taxon>Fungi</taxon>
        <taxon>Dikarya</taxon>
        <taxon>Ascomycota</taxon>
        <taxon>Pezizomycotina</taxon>
        <taxon>Sordariomycetes</taxon>
        <taxon>Sordariomycetidae</taxon>
        <taxon>Magnaporthales</taxon>
        <taxon>Magnaporthaceae</taxon>
        <taxon>Magnaporthiopsis</taxon>
    </lineage>
</organism>
<keyword evidence="3" id="KW-1185">Reference proteome</keyword>
<dbReference type="EMBL" id="ADBL01000526">
    <property type="status" value="NOT_ANNOTATED_CDS"/>
    <property type="molecule type" value="Genomic_DNA"/>
</dbReference>
<reference evidence="1" key="3">
    <citation type="submission" date="2011-03" db="EMBL/GenBank/DDBJ databases">
        <title>Annotation of Magnaporthe poae ATCC 64411.</title>
        <authorList>
            <person name="Ma L.-J."/>
            <person name="Dead R."/>
            <person name="Young S.K."/>
            <person name="Zeng Q."/>
            <person name="Gargeya S."/>
            <person name="Fitzgerald M."/>
            <person name="Haas B."/>
            <person name="Abouelleil A."/>
            <person name="Alvarado L."/>
            <person name="Arachchi H.M."/>
            <person name="Berlin A."/>
            <person name="Brown A."/>
            <person name="Chapman S.B."/>
            <person name="Chen Z."/>
            <person name="Dunbar C."/>
            <person name="Freedman E."/>
            <person name="Gearin G."/>
            <person name="Gellesch M."/>
            <person name="Goldberg J."/>
            <person name="Griggs A."/>
            <person name="Gujja S."/>
            <person name="Heiman D."/>
            <person name="Howarth C."/>
            <person name="Larson L."/>
            <person name="Lui A."/>
            <person name="MacDonald P.J.P."/>
            <person name="Mehta T."/>
            <person name="Montmayeur A."/>
            <person name="Murphy C."/>
            <person name="Neiman D."/>
            <person name="Pearson M."/>
            <person name="Priest M."/>
            <person name="Roberts A."/>
            <person name="Saif S."/>
            <person name="Shea T."/>
            <person name="Shenoy N."/>
            <person name="Sisk P."/>
            <person name="Stolte C."/>
            <person name="Sykes S."/>
            <person name="Yandava C."/>
            <person name="Wortman J."/>
            <person name="Nusbaum C."/>
            <person name="Birren B."/>
        </authorList>
    </citation>
    <scope>NUCLEOTIDE SEQUENCE</scope>
    <source>
        <strain evidence="1">ATCC 64411</strain>
    </source>
</reference>
<reference evidence="1" key="1">
    <citation type="submission" date="2010-05" db="EMBL/GenBank/DDBJ databases">
        <title>The Genome Sequence of Magnaporthe poae strain ATCC 64411.</title>
        <authorList>
            <consortium name="The Broad Institute Genome Sequencing Platform"/>
            <consortium name="Broad Institute Genome Sequencing Center for Infectious Disease"/>
            <person name="Ma L.-J."/>
            <person name="Dead R."/>
            <person name="Young S."/>
            <person name="Zeng Q."/>
            <person name="Koehrsen M."/>
            <person name="Alvarado L."/>
            <person name="Berlin A."/>
            <person name="Chapman S.B."/>
            <person name="Chen Z."/>
            <person name="Freedman E."/>
            <person name="Gellesch M."/>
            <person name="Goldberg J."/>
            <person name="Griggs A."/>
            <person name="Gujja S."/>
            <person name="Heilman E.R."/>
            <person name="Heiman D."/>
            <person name="Hepburn T."/>
            <person name="Howarth C."/>
            <person name="Jen D."/>
            <person name="Larson L."/>
            <person name="Mehta T."/>
            <person name="Neiman D."/>
            <person name="Pearson M."/>
            <person name="Roberts A."/>
            <person name="Saif S."/>
            <person name="Shea T."/>
            <person name="Shenoy N."/>
            <person name="Sisk P."/>
            <person name="Stolte C."/>
            <person name="Sykes S."/>
            <person name="Walk T."/>
            <person name="White J."/>
            <person name="Yandava C."/>
            <person name="Haas B."/>
            <person name="Nusbaum C."/>
            <person name="Birren B."/>
        </authorList>
    </citation>
    <scope>NUCLEOTIDE SEQUENCE</scope>
    <source>
        <strain evidence="1">ATCC 64411</strain>
    </source>
</reference>
<gene>
    <name evidence="1" type="ORF">MAPG_02065</name>
</gene>
<reference evidence="2" key="4">
    <citation type="journal article" date="2015" name="G3 (Bethesda)">
        <title>Genome sequences of three phytopathogenic species of the Magnaporthaceae family of fungi.</title>
        <authorList>
            <person name="Okagaki L.H."/>
            <person name="Nunes C.C."/>
            <person name="Sailsbery J."/>
            <person name="Clay B."/>
            <person name="Brown D."/>
            <person name="John T."/>
            <person name="Oh Y."/>
            <person name="Young N."/>
            <person name="Fitzgerald M."/>
            <person name="Haas B.J."/>
            <person name="Zeng Q."/>
            <person name="Young S."/>
            <person name="Adiconis X."/>
            <person name="Fan L."/>
            <person name="Levin J.Z."/>
            <person name="Mitchell T.K."/>
            <person name="Okubara P.A."/>
            <person name="Farman M.L."/>
            <person name="Kohn L.M."/>
            <person name="Birren B."/>
            <person name="Ma L.-J."/>
            <person name="Dean R.A."/>
        </authorList>
    </citation>
    <scope>NUCLEOTIDE SEQUENCE</scope>
    <source>
        <strain evidence="2">ATCC 64411 / 73-15</strain>
    </source>
</reference>
<dbReference type="Proteomes" id="UP000011715">
    <property type="component" value="Unassembled WGS sequence"/>
</dbReference>
<dbReference type="EMBL" id="GL876967">
    <property type="protein sequence ID" value="KLU82998.1"/>
    <property type="molecule type" value="Genomic_DNA"/>
</dbReference>
<evidence type="ECO:0000313" key="1">
    <source>
        <dbReference type="EMBL" id="KLU82998.1"/>
    </source>
</evidence>
<dbReference type="EnsemblFungi" id="MAPG_02065T0">
    <property type="protein sequence ID" value="MAPG_02065T0"/>
    <property type="gene ID" value="MAPG_02065"/>
</dbReference>
<dbReference type="VEuPathDB" id="FungiDB:MAPG_02065"/>
<sequence>MTAGFVSADGPAGTAGGVKVQKAPCTHWSLDLEDISLYVDVDFSRTRSQSYTPHTLSYNQAMMMAAYTANQALPPANDVVRVIDVDETLLGIAF</sequence>
<accession>A0A0C4DQC6</accession>
<evidence type="ECO:0000313" key="2">
    <source>
        <dbReference type="EnsemblFungi" id="MAPG_02065T0"/>
    </source>
</evidence>
<reference evidence="3" key="2">
    <citation type="submission" date="2010-05" db="EMBL/GenBank/DDBJ databases">
        <title>The genome sequence of Magnaporthe poae strain ATCC 64411.</title>
        <authorList>
            <person name="Ma L.-J."/>
            <person name="Dead R."/>
            <person name="Young S."/>
            <person name="Zeng Q."/>
            <person name="Koehrsen M."/>
            <person name="Alvarado L."/>
            <person name="Berlin A."/>
            <person name="Chapman S.B."/>
            <person name="Chen Z."/>
            <person name="Freedman E."/>
            <person name="Gellesch M."/>
            <person name="Goldberg J."/>
            <person name="Griggs A."/>
            <person name="Gujja S."/>
            <person name="Heilman E.R."/>
            <person name="Heiman D."/>
            <person name="Hepburn T."/>
            <person name="Howarth C."/>
            <person name="Jen D."/>
            <person name="Larson L."/>
            <person name="Mehta T."/>
            <person name="Neiman D."/>
            <person name="Pearson M."/>
            <person name="Roberts A."/>
            <person name="Saif S."/>
            <person name="Shea T."/>
            <person name="Shenoy N."/>
            <person name="Sisk P."/>
            <person name="Stolte C."/>
            <person name="Sykes S."/>
            <person name="Walk T."/>
            <person name="White J."/>
            <person name="Yandava C."/>
            <person name="Haas B."/>
            <person name="Nusbaum C."/>
            <person name="Birren B."/>
        </authorList>
    </citation>
    <scope>NUCLEOTIDE SEQUENCE [LARGE SCALE GENOMIC DNA]</scope>
    <source>
        <strain evidence="3">ATCC 64411 / 73-15</strain>
    </source>
</reference>
<protein>
    <submittedName>
        <fullName evidence="1 2">Uncharacterized protein</fullName>
    </submittedName>
</protein>
<reference evidence="2" key="5">
    <citation type="submission" date="2015-06" db="UniProtKB">
        <authorList>
            <consortium name="EnsemblFungi"/>
        </authorList>
    </citation>
    <scope>IDENTIFICATION</scope>
    <source>
        <strain evidence="2">ATCC 64411</strain>
    </source>
</reference>
<name>A0A0C4DQC6_MAGP6</name>